<dbReference type="RefSeq" id="WP_179461897.1">
    <property type="nucleotide sequence ID" value="NZ_JACBZX010000001.1"/>
</dbReference>
<reference evidence="3 4" key="1">
    <citation type="submission" date="2020-07" db="EMBL/GenBank/DDBJ databases">
        <title>Sequencing the genomes of 1000 actinobacteria strains.</title>
        <authorList>
            <person name="Klenk H.-P."/>
        </authorList>
    </citation>
    <scope>NUCLEOTIDE SEQUENCE [LARGE SCALE GENOMIC DNA]</scope>
    <source>
        <strain evidence="3 4">DSM 24723</strain>
    </source>
</reference>
<dbReference type="AlphaFoldDB" id="A0A852X0K3"/>
<organism evidence="3 4">
    <name type="scientific">Janibacter alkaliphilus</name>
    <dbReference type="NCBI Taxonomy" id="1069963"/>
    <lineage>
        <taxon>Bacteria</taxon>
        <taxon>Bacillati</taxon>
        <taxon>Actinomycetota</taxon>
        <taxon>Actinomycetes</taxon>
        <taxon>Micrococcales</taxon>
        <taxon>Intrasporangiaceae</taxon>
        <taxon>Janibacter</taxon>
    </lineage>
</organism>
<dbReference type="Proteomes" id="UP000592181">
    <property type="component" value="Unassembled WGS sequence"/>
</dbReference>
<evidence type="ECO:0000313" key="3">
    <source>
        <dbReference type="EMBL" id="NYG36379.1"/>
    </source>
</evidence>
<feature type="domain" description="DUF305" evidence="2">
    <location>
        <begin position="39"/>
        <end position="205"/>
    </location>
</feature>
<dbReference type="PANTHER" id="PTHR36933">
    <property type="entry name" value="SLL0788 PROTEIN"/>
    <property type="match status" value="1"/>
</dbReference>
<dbReference type="InterPro" id="IPR012347">
    <property type="entry name" value="Ferritin-like"/>
</dbReference>
<proteinExistence type="predicted"/>
<gene>
    <name evidence="3" type="ORF">BJY28_000848</name>
</gene>
<feature type="region of interest" description="Disordered" evidence="1">
    <location>
        <begin position="113"/>
        <end position="135"/>
    </location>
</feature>
<dbReference type="PANTHER" id="PTHR36933:SF1">
    <property type="entry name" value="SLL0788 PROTEIN"/>
    <property type="match status" value="1"/>
</dbReference>
<feature type="compositionally biased region" description="Low complexity" evidence="1">
    <location>
        <begin position="116"/>
        <end position="135"/>
    </location>
</feature>
<dbReference type="InterPro" id="IPR005183">
    <property type="entry name" value="DUF305_CopM-like"/>
</dbReference>
<comment type="caution">
    <text evidence="3">The sequence shown here is derived from an EMBL/GenBank/DDBJ whole genome shotgun (WGS) entry which is preliminary data.</text>
</comment>
<keyword evidence="4" id="KW-1185">Reference proteome</keyword>
<evidence type="ECO:0000256" key="1">
    <source>
        <dbReference type="SAM" id="MobiDB-lite"/>
    </source>
</evidence>
<evidence type="ECO:0000313" key="4">
    <source>
        <dbReference type="Proteomes" id="UP000592181"/>
    </source>
</evidence>
<dbReference type="Pfam" id="PF03713">
    <property type="entry name" value="DUF305"/>
    <property type="match status" value="1"/>
</dbReference>
<sequence length="216" mass="22526">MQPKGILAAIVALAVGLVAGIAVGRAGGGSGAPEEGSVDAGFARDMQTHHDQAVQMSLIIRDGTDDADVRQLAYDIARTQSHQSGQMAGWLQVWGLPATSSEPTMAWMEGHEHGGSDAMSSGSMSSGGSSGMPGMASAEELKELEQATGEEAEVLYLQLMIRHHEGGVPMAQTAVDAAETEPVRTLAQSIIDSQTVEVETMTEMLEARDGEPLPSP</sequence>
<dbReference type="Gene3D" id="1.20.1260.10">
    <property type="match status" value="1"/>
</dbReference>
<name>A0A852X0K3_9MICO</name>
<dbReference type="EMBL" id="JACBZX010000001">
    <property type="protein sequence ID" value="NYG36379.1"/>
    <property type="molecule type" value="Genomic_DNA"/>
</dbReference>
<evidence type="ECO:0000259" key="2">
    <source>
        <dbReference type="Pfam" id="PF03713"/>
    </source>
</evidence>
<accession>A0A852X0K3</accession>
<protein>
    <submittedName>
        <fullName evidence="3">Uncharacterized protein (DUF305 family)</fullName>
    </submittedName>
</protein>